<comment type="similarity">
    <text evidence="1 3">Belongs to the PemK/MazF family.</text>
</comment>
<name>A0ABT8QXA7_9FIRM</name>
<comment type="function">
    <text evidence="3">Toxic component of a type II toxin-antitoxin (TA) system.</text>
</comment>
<keyword evidence="2" id="KW-1277">Toxin-antitoxin system</keyword>
<dbReference type="PANTHER" id="PTHR33988:SF3">
    <property type="entry name" value="ENDORIBONUCLEASE TOXIN CHPB-RELATED"/>
    <property type="match status" value="1"/>
</dbReference>
<sequence>MVNKYAPERGDIVWIQLNPQAGHEHQGTRPALVISAKEYNSKTGMGIFCPITSRVKGFPFEVKLPEELEIRGVVLADQIKSLDWRVRNASFICKVPEETIEEVILRLEAIIK</sequence>
<dbReference type="EC" id="3.1.-.-" evidence="3"/>
<accession>A0ABT8QXA7</accession>
<keyword evidence="5" id="KW-1185">Reference proteome</keyword>
<proteinExistence type="inferred from homology"/>
<keyword evidence="3" id="KW-0540">Nuclease</keyword>
<evidence type="ECO:0000313" key="5">
    <source>
        <dbReference type="Proteomes" id="UP001176021"/>
    </source>
</evidence>
<evidence type="ECO:0000256" key="1">
    <source>
        <dbReference type="ARBA" id="ARBA00007521"/>
    </source>
</evidence>
<dbReference type="InterPro" id="IPR003477">
    <property type="entry name" value="PemK-like"/>
</dbReference>
<evidence type="ECO:0000256" key="2">
    <source>
        <dbReference type="ARBA" id="ARBA00022649"/>
    </source>
</evidence>
<evidence type="ECO:0000313" key="4">
    <source>
        <dbReference type="EMBL" id="MDO0824506.1"/>
    </source>
</evidence>
<keyword evidence="3 4" id="KW-0378">Hydrolase</keyword>
<dbReference type="Pfam" id="PF02452">
    <property type="entry name" value="PemK_toxin"/>
    <property type="match status" value="1"/>
</dbReference>
<dbReference type="NCBIfam" id="NF007386">
    <property type="entry name" value="PRK09907.1"/>
    <property type="match status" value="1"/>
</dbReference>
<dbReference type="InterPro" id="IPR011067">
    <property type="entry name" value="Plasmid_toxin/cell-grow_inhib"/>
</dbReference>
<dbReference type="GO" id="GO:0016787">
    <property type="term" value="F:hydrolase activity"/>
    <property type="evidence" value="ECO:0007669"/>
    <property type="project" value="UniProtKB-KW"/>
</dbReference>
<dbReference type="Gene3D" id="2.30.30.110">
    <property type="match status" value="1"/>
</dbReference>
<dbReference type="PANTHER" id="PTHR33988">
    <property type="entry name" value="ENDORIBONUCLEASE MAZF-RELATED"/>
    <property type="match status" value="1"/>
</dbReference>
<keyword evidence="3" id="KW-0255">Endonuclease</keyword>
<reference evidence="4" key="1">
    <citation type="submission" date="2022-05" db="EMBL/GenBank/DDBJ databases">
        <title>Expanded diversity of anoxic marine methylotrophy in a Black Sea sulfate reducing microorganism.</title>
        <authorList>
            <person name="Fischer P.Q."/>
            <person name="Stams A.J.M."/>
            <person name="Villanueva L."/>
            <person name="Sousa D.Z."/>
        </authorList>
    </citation>
    <scope>NUCLEOTIDE SEQUENCE</scope>
    <source>
        <strain evidence="4">P130</strain>
    </source>
</reference>
<dbReference type="PIRSF" id="PIRSF033490">
    <property type="entry name" value="MazF"/>
    <property type="match status" value="1"/>
</dbReference>
<dbReference type="RefSeq" id="WP_302049419.1">
    <property type="nucleotide sequence ID" value="NZ_JAMJEV010000014.1"/>
</dbReference>
<dbReference type="SUPFAM" id="SSF50118">
    <property type="entry name" value="Cell growth inhibitor/plasmid maintenance toxic component"/>
    <property type="match status" value="1"/>
</dbReference>
<dbReference type="EMBL" id="JAMJEV010000014">
    <property type="protein sequence ID" value="MDO0824506.1"/>
    <property type="molecule type" value="Genomic_DNA"/>
</dbReference>
<comment type="caution">
    <text evidence="4">The sequence shown here is derived from an EMBL/GenBank/DDBJ whole genome shotgun (WGS) entry which is preliminary data.</text>
</comment>
<gene>
    <name evidence="4" type="primary">mazF</name>
    <name evidence="4" type="ORF">M8H41_16850</name>
</gene>
<evidence type="ECO:0000256" key="3">
    <source>
        <dbReference type="PIRNR" id="PIRNR033490"/>
    </source>
</evidence>
<dbReference type="Proteomes" id="UP001176021">
    <property type="component" value="Unassembled WGS sequence"/>
</dbReference>
<organism evidence="4 5">
    <name type="scientific">Desulfosporosinus nitroreducens</name>
    <dbReference type="NCBI Taxonomy" id="2018668"/>
    <lineage>
        <taxon>Bacteria</taxon>
        <taxon>Bacillati</taxon>
        <taxon>Bacillota</taxon>
        <taxon>Clostridia</taxon>
        <taxon>Eubacteriales</taxon>
        <taxon>Desulfitobacteriaceae</taxon>
        <taxon>Desulfosporosinus</taxon>
    </lineage>
</organism>
<protein>
    <recommendedName>
        <fullName evidence="3">mRNA interferase</fullName>
        <ecNumber evidence="3">3.1.-.-</ecNumber>
    </recommendedName>
</protein>